<organism evidence="2 3">
    <name type="scientific">Haemaphysalis longicornis</name>
    <name type="common">Bush tick</name>
    <dbReference type="NCBI Taxonomy" id="44386"/>
    <lineage>
        <taxon>Eukaryota</taxon>
        <taxon>Metazoa</taxon>
        <taxon>Ecdysozoa</taxon>
        <taxon>Arthropoda</taxon>
        <taxon>Chelicerata</taxon>
        <taxon>Arachnida</taxon>
        <taxon>Acari</taxon>
        <taxon>Parasitiformes</taxon>
        <taxon>Ixodida</taxon>
        <taxon>Ixodoidea</taxon>
        <taxon>Ixodidae</taxon>
        <taxon>Haemaphysalinae</taxon>
        <taxon>Haemaphysalis</taxon>
    </lineage>
</organism>
<feature type="transmembrane region" description="Helical" evidence="1">
    <location>
        <begin position="6"/>
        <end position="28"/>
    </location>
</feature>
<dbReference type="EMBL" id="JABSTR010000004">
    <property type="protein sequence ID" value="KAH9368958.1"/>
    <property type="molecule type" value="Genomic_DNA"/>
</dbReference>
<feature type="transmembrane region" description="Helical" evidence="1">
    <location>
        <begin position="75"/>
        <end position="99"/>
    </location>
</feature>
<keyword evidence="1" id="KW-0472">Membrane</keyword>
<name>A0A9J6FRX6_HAELO</name>
<proteinExistence type="predicted"/>
<comment type="caution">
    <text evidence="2">The sequence shown here is derived from an EMBL/GenBank/DDBJ whole genome shotgun (WGS) entry which is preliminary data.</text>
</comment>
<keyword evidence="1" id="KW-0812">Transmembrane</keyword>
<dbReference type="OrthoDB" id="331948at2759"/>
<gene>
    <name evidence="2" type="ORF">HPB48_015994</name>
</gene>
<evidence type="ECO:0000313" key="2">
    <source>
        <dbReference type="EMBL" id="KAH9368958.1"/>
    </source>
</evidence>
<reference evidence="2 3" key="1">
    <citation type="journal article" date="2020" name="Cell">
        <title>Large-Scale Comparative Analyses of Tick Genomes Elucidate Their Genetic Diversity and Vector Capacities.</title>
        <authorList>
            <consortium name="Tick Genome and Microbiome Consortium (TIGMIC)"/>
            <person name="Jia N."/>
            <person name="Wang J."/>
            <person name="Shi W."/>
            <person name="Du L."/>
            <person name="Sun Y."/>
            <person name="Zhan W."/>
            <person name="Jiang J.F."/>
            <person name="Wang Q."/>
            <person name="Zhang B."/>
            <person name="Ji P."/>
            <person name="Bell-Sakyi L."/>
            <person name="Cui X.M."/>
            <person name="Yuan T.T."/>
            <person name="Jiang B.G."/>
            <person name="Yang W.F."/>
            <person name="Lam T.T."/>
            <person name="Chang Q.C."/>
            <person name="Ding S.J."/>
            <person name="Wang X.J."/>
            <person name="Zhu J.G."/>
            <person name="Ruan X.D."/>
            <person name="Zhao L."/>
            <person name="Wei J.T."/>
            <person name="Ye R.Z."/>
            <person name="Que T.C."/>
            <person name="Du C.H."/>
            <person name="Zhou Y.H."/>
            <person name="Cheng J.X."/>
            <person name="Dai P.F."/>
            <person name="Guo W.B."/>
            <person name="Han X.H."/>
            <person name="Huang E.J."/>
            <person name="Li L.F."/>
            <person name="Wei W."/>
            <person name="Gao Y.C."/>
            <person name="Liu J.Z."/>
            <person name="Shao H.Z."/>
            <person name="Wang X."/>
            <person name="Wang C.C."/>
            <person name="Yang T.C."/>
            <person name="Huo Q.B."/>
            <person name="Li W."/>
            <person name="Chen H.Y."/>
            <person name="Chen S.E."/>
            <person name="Zhou L.G."/>
            <person name="Ni X.B."/>
            <person name="Tian J.H."/>
            <person name="Sheng Y."/>
            <person name="Liu T."/>
            <person name="Pan Y.S."/>
            <person name="Xia L.Y."/>
            <person name="Li J."/>
            <person name="Zhao F."/>
            <person name="Cao W.C."/>
        </authorList>
    </citation>
    <scope>NUCLEOTIDE SEQUENCE [LARGE SCALE GENOMIC DNA]</scope>
    <source>
        <strain evidence="2">HaeL-2018</strain>
    </source>
</reference>
<dbReference type="AlphaFoldDB" id="A0A9J6FRX6"/>
<keyword evidence="3" id="KW-1185">Reference proteome</keyword>
<dbReference type="VEuPathDB" id="VectorBase:HLOH_045123"/>
<accession>A0A9J6FRX6</accession>
<sequence>MVIPTMYTSLWGAFNVVCFNILVFLTLVAHTRAVFSDPGTVPLPETNLDFSDALRANKPSDDKSNWKMITSCGFIAARIHSVCLLVESILFGVFVIAIMCDQAILSDETAIEQMQKKGPFRARKPKMALLSEVCGRGPQRGTGRHSTSLLPVLLKVLGRMHPRSLQGVNLLQGTT</sequence>
<evidence type="ECO:0000313" key="3">
    <source>
        <dbReference type="Proteomes" id="UP000821853"/>
    </source>
</evidence>
<keyword evidence="1" id="KW-1133">Transmembrane helix</keyword>
<protein>
    <submittedName>
        <fullName evidence="2">Uncharacterized protein</fullName>
    </submittedName>
</protein>
<dbReference type="Proteomes" id="UP000821853">
    <property type="component" value="Chromosome 2"/>
</dbReference>
<evidence type="ECO:0000256" key="1">
    <source>
        <dbReference type="SAM" id="Phobius"/>
    </source>
</evidence>